<evidence type="ECO:0000313" key="6">
    <source>
        <dbReference type="Proteomes" id="UP000190626"/>
    </source>
</evidence>
<dbReference type="STRING" id="1469647.BC351_07545"/>
<accession>A0A1V4HCF7</accession>
<evidence type="ECO:0000256" key="4">
    <source>
        <dbReference type="RuleBase" id="RU000363"/>
    </source>
</evidence>
<organism evidence="5 6">
    <name type="scientific">Paenibacillus ferrarius</name>
    <dbReference type="NCBI Taxonomy" id="1469647"/>
    <lineage>
        <taxon>Bacteria</taxon>
        <taxon>Bacillati</taxon>
        <taxon>Bacillota</taxon>
        <taxon>Bacilli</taxon>
        <taxon>Bacillales</taxon>
        <taxon>Paenibacillaceae</taxon>
        <taxon>Paenibacillus</taxon>
    </lineage>
</organism>
<gene>
    <name evidence="5" type="ORF">BC351_07545</name>
</gene>
<evidence type="ECO:0000256" key="2">
    <source>
        <dbReference type="ARBA" id="ARBA00022857"/>
    </source>
</evidence>
<sequence>MTTNSNNLDGKVAFITGGNRGIGLETARELGKLGAKVVIGARDLEKGEAAAATLRSEGIQAASLKFDINVAEDRQAAYDFFDQRHGKLDILINNAGVQKEIEHLSPMNESSTVSPAILRETFDANFFNLIELTQLLLPLIRKAPAGRIVNLSSSLGSLTLHANPASPIYGVKLLAYNSSKTALNSFTIHLAHELIDTPIKVNSAHPGWVKTEIGGKYADMDVKESSRTSVKLATLPADGPTGKFYHADDELPW</sequence>
<reference evidence="6" key="1">
    <citation type="submission" date="2016-07" db="EMBL/GenBank/DDBJ databases">
        <authorList>
            <person name="Florea S."/>
            <person name="Webb J.S."/>
            <person name="Jaromczyk J."/>
            <person name="Schardl C.L."/>
        </authorList>
    </citation>
    <scope>NUCLEOTIDE SEQUENCE [LARGE SCALE GENOMIC DNA]</scope>
    <source>
        <strain evidence="6">CY1</strain>
    </source>
</reference>
<dbReference type="CDD" id="cd05324">
    <property type="entry name" value="carb_red_PTCR-like_SDR_c"/>
    <property type="match status" value="1"/>
</dbReference>
<dbReference type="AlphaFoldDB" id="A0A1V4HCF7"/>
<dbReference type="OrthoDB" id="5786478at2"/>
<keyword evidence="2" id="KW-0521">NADP</keyword>
<evidence type="ECO:0000313" key="5">
    <source>
        <dbReference type="EMBL" id="OPH50502.1"/>
    </source>
</evidence>
<dbReference type="InterPro" id="IPR020904">
    <property type="entry name" value="Sc_DH/Rdtase_CS"/>
</dbReference>
<evidence type="ECO:0000256" key="1">
    <source>
        <dbReference type="ARBA" id="ARBA00006484"/>
    </source>
</evidence>
<evidence type="ECO:0000256" key="3">
    <source>
        <dbReference type="ARBA" id="ARBA00023002"/>
    </source>
</evidence>
<keyword evidence="6" id="KW-1185">Reference proteome</keyword>
<dbReference type="GO" id="GO:0016616">
    <property type="term" value="F:oxidoreductase activity, acting on the CH-OH group of donors, NAD or NADP as acceptor"/>
    <property type="evidence" value="ECO:0007669"/>
    <property type="project" value="InterPro"/>
</dbReference>
<name>A0A1V4HCF7_9BACL</name>
<proteinExistence type="inferred from homology"/>
<dbReference type="Proteomes" id="UP000190626">
    <property type="component" value="Unassembled WGS sequence"/>
</dbReference>
<dbReference type="Pfam" id="PF00106">
    <property type="entry name" value="adh_short"/>
    <property type="match status" value="1"/>
</dbReference>
<comment type="similarity">
    <text evidence="1 4">Belongs to the short-chain dehydrogenases/reductases (SDR) family.</text>
</comment>
<comment type="caution">
    <text evidence="5">The sequence shown here is derived from an EMBL/GenBank/DDBJ whole genome shotgun (WGS) entry which is preliminary data.</text>
</comment>
<dbReference type="PANTHER" id="PTHR43963:SF6">
    <property type="entry name" value="CHAIN DEHYDROGENASE FAMILY PROTEIN, PUTATIVE (AFU_ORTHOLOGUE AFUA_3G15350)-RELATED"/>
    <property type="match status" value="1"/>
</dbReference>
<dbReference type="InterPro" id="IPR045313">
    <property type="entry name" value="CBR1-like"/>
</dbReference>
<dbReference type="InterPro" id="IPR002347">
    <property type="entry name" value="SDR_fam"/>
</dbReference>
<dbReference type="InterPro" id="IPR036291">
    <property type="entry name" value="NAD(P)-bd_dom_sf"/>
</dbReference>
<dbReference type="PRINTS" id="PR00081">
    <property type="entry name" value="GDHRDH"/>
</dbReference>
<dbReference type="PROSITE" id="PS00061">
    <property type="entry name" value="ADH_SHORT"/>
    <property type="match status" value="1"/>
</dbReference>
<dbReference type="PANTHER" id="PTHR43963">
    <property type="entry name" value="CARBONYL REDUCTASE 1-RELATED"/>
    <property type="match status" value="1"/>
</dbReference>
<dbReference type="SUPFAM" id="SSF51735">
    <property type="entry name" value="NAD(P)-binding Rossmann-fold domains"/>
    <property type="match status" value="1"/>
</dbReference>
<dbReference type="EMBL" id="MBTG01000034">
    <property type="protein sequence ID" value="OPH50502.1"/>
    <property type="molecule type" value="Genomic_DNA"/>
</dbReference>
<dbReference type="RefSeq" id="WP_079417663.1">
    <property type="nucleotide sequence ID" value="NZ_MBTG01000034.1"/>
</dbReference>
<dbReference type="PRINTS" id="PR00080">
    <property type="entry name" value="SDRFAMILY"/>
</dbReference>
<keyword evidence="3" id="KW-0560">Oxidoreductase</keyword>
<dbReference type="Gene3D" id="3.40.50.720">
    <property type="entry name" value="NAD(P)-binding Rossmann-like Domain"/>
    <property type="match status" value="1"/>
</dbReference>
<protein>
    <submittedName>
        <fullName evidence="5">Short-chain dehydrogenase</fullName>
    </submittedName>
</protein>